<feature type="region of interest" description="Disordered" evidence="4">
    <location>
        <begin position="1"/>
        <end position="75"/>
    </location>
</feature>
<evidence type="ECO:0000256" key="3">
    <source>
        <dbReference type="ARBA" id="ARBA00023242"/>
    </source>
</evidence>
<comment type="subcellular location">
    <subcellularLocation>
        <location evidence="1">Nucleus</location>
    </subcellularLocation>
</comment>
<evidence type="ECO:0000313" key="7">
    <source>
        <dbReference type="Proteomes" id="UP000007799"/>
    </source>
</evidence>
<feature type="compositionally biased region" description="Low complexity" evidence="4">
    <location>
        <begin position="330"/>
        <end position="369"/>
    </location>
</feature>
<dbReference type="EMBL" id="GL832964">
    <property type="protein sequence ID" value="EGD72602.1"/>
    <property type="molecule type" value="Genomic_DNA"/>
</dbReference>
<dbReference type="Pfam" id="PF03638">
    <property type="entry name" value="TCR"/>
    <property type="match status" value="2"/>
</dbReference>
<feature type="compositionally biased region" description="Polar residues" evidence="4">
    <location>
        <begin position="246"/>
        <end position="277"/>
    </location>
</feature>
<dbReference type="OMA" id="QHPADEM"/>
<dbReference type="InParanoid" id="F2U894"/>
<dbReference type="AlphaFoldDB" id="F2U894"/>
<feature type="domain" description="CRC" evidence="5">
    <location>
        <begin position="405"/>
        <end position="519"/>
    </location>
</feature>
<dbReference type="RefSeq" id="XP_004994425.1">
    <property type="nucleotide sequence ID" value="XM_004994368.1"/>
</dbReference>
<dbReference type="InterPro" id="IPR028307">
    <property type="entry name" value="Lin-54_fam"/>
</dbReference>
<evidence type="ECO:0000256" key="2">
    <source>
        <dbReference type="ARBA" id="ARBA00007267"/>
    </source>
</evidence>
<gene>
    <name evidence="6" type="ORF">PTSG_04338</name>
</gene>
<feature type="compositionally biased region" description="Basic and acidic residues" evidence="4">
    <location>
        <begin position="1"/>
        <end position="13"/>
    </location>
</feature>
<dbReference type="InterPro" id="IPR033467">
    <property type="entry name" value="Tesmin/TSO1-like_CXC"/>
</dbReference>
<evidence type="ECO:0000256" key="4">
    <source>
        <dbReference type="SAM" id="MobiDB-lite"/>
    </source>
</evidence>
<reference evidence="6" key="1">
    <citation type="submission" date="2009-08" db="EMBL/GenBank/DDBJ databases">
        <title>Annotation of Salpingoeca rosetta.</title>
        <authorList>
            <consortium name="The Broad Institute Genome Sequencing Platform"/>
            <person name="Russ C."/>
            <person name="Cuomo C."/>
            <person name="Burger G."/>
            <person name="Gray M.W."/>
            <person name="Holland P.W.H."/>
            <person name="King N."/>
            <person name="Lang F.B.F."/>
            <person name="Roger A.J."/>
            <person name="Ruiz-Trillo I."/>
            <person name="Young S.K."/>
            <person name="Zeng Q."/>
            <person name="Gargeya S."/>
            <person name="Alvarado L."/>
            <person name="Berlin A."/>
            <person name="Chapman S.B."/>
            <person name="Chen Z."/>
            <person name="Freedman E."/>
            <person name="Gellesch M."/>
            <person name="Goldberg J."/>
            <person name="Griggs A."/>
            <person name="Gujja S."/>
            <person name="Heilman E."/>
            <person name="Heiman D."/>
            <person name="Howarth C."/>
            <person name="Mehta T."/>
            <person name="Neiman D."/>
            <person name="Pearson M."/>
            <person name="Roberts A."/>
            <person name="Saif S."/>
            <person name="Shea T."/>
            <person name="Shenoy N."/>
            <person name="Sisk P."/>
            <person name="Stolte C."/>
            <person name="Sykes S."/>
            <person name="White J."/>
            <person name="Yandava C."/>
            <person name="Haas B."/>
            <person name="Nusbaum C."/>
            <person name="Birren B."/>
        </authorList>
    </citation>
    <scope>NUCLEOTIDE SEQUENCE [LARGE SCALE GENOMIC DNA]</scope>
    <source>
        <strain evidence="6">ATCC 50818</strain>
    </source>
</reference>
<evidence type="ECO:0000313" key="6">
    <source>
        <dbReference type="EMBL" id="EGD72602.1"/>
    </source>
</evidence>
<sequence>MSDQPHDGHEQQQEGRPGGRPRPTLPTFSSPPRRTTAAATAQQMPTAAPIYLPPSSTSAVPVSSPPSSSIAGAEGTATTAVAAATRARLSMMDSAVPYGAYQQQHQQHQQQQHPADEMSRADLAAMMYAASSSAPSSSSSVLAGGAVNVGGSSQLPVLYPGMQSQHPQYNQRMQADGTAVSQPTAADMQAALLTALSGGQATSVPSSVPPQPQLEQHGGVTSIPAATADSYTTAISLASPTRLQQNMLAQQTSPATSGHTVYLQSPGTSTYVTSPQSRAAAAAVHTPNSSSPSSQHLLFQQVMHNGMRRACLSQLYKPAQPAQSSPPPSSTQQQQQQQQQVQQQQQPQQQQQQQQQPQMPQQQQQIPQPYSGNGTPRAKRALLSDQTSATASPTTAGVTPVGRPPLRSCNCGKSRCLKLYCECYAAGTYCGPQCKCTNCQNNLENEGRRQLAVLSTLDKNPDAFRPKIKQETTTNRKANHLRGCKCTKSKCLQRYCECFQAGVPCTNNCKCKNCCNRPNSDAFQLAQSQRASADSAQRLGDTTAVSTRGSQALHAFSQQRFSEICQDLIHVAEESSDPQRAVLS</sequence>
<dbReference type="eggNOG" id="KOG1171">
    <property type="taxonomic scope" value="Eukaryota"/>
</dbReference>
<name>F2U894_SALR5</name>
<dbReference type="SMART" id="SM01114">
    <property type="entry name" value="CXC"/>
    <property type="match status" value="2"/>
</dbReference>
<protein>
    <recommendedName>
        <fullName evidence="5">CRC domain-containing protein</fullName>
    </recommendedName>
</protein>
<feature type="compositionally biased region" description="Low complexity" evidence="4">
    <location>
        <begin position="31"/>
        <end position="75"/>
    </location>
</feature>
<feature type="region of interest" description="Disordered" evidence="4">
    <location>
        <begin position="246"/>
        <end position="295"/>
    </location>
</feature>
<dbReference type="InterPro" id="IPR005172">
    <property type="entry name" value="CRC"/>
</dbReference>
<organism evidence="7">
    <name type="scientific">Salpingoeca rosetta (strain ATCC 50818 / BSB-021)</name>
    <dbReference type="NCBI Taxonomy" id="946362"/>
    <lineage>
        <taxon>Eukaryota</taxon>
        <taxon>Choanoflagellata</taxon>
        <taxon>Craspedida</taxon>
        <taxon>Salpingoecidae</taxon>
        <taxon>Salpingoeca</taxon>
    </lineage>
</organism>
<dbReference type="PROSITE" id="PS51634">
    <property type="entry name" value="CRC"/>
    <property type="match status" value="1"/>
</dbReference>
<feature type="region of interest" description="Disordered" evidence="4">
    <location>
        <begin position="200"/>
        <end position="219"/>
    </location>
</feature>
<dbReference type="KEGG" id="sre:PTSG_04338"/>
<proteinExistence type="inferred from homology"/>
<dbReference type="Proteomes" id="UP000007799">
    <property type="component" value="Unassembled WGS sequence"/>
</dbReference>
<dbReference type="STRING" id="946362.F2U894"/>
<evidence type="ECO:0000259" key="5">
    <source>
        <dbReference type="PROSITE" id="PS51634"/>
    </source>
</evidence>
<feature type="region of interest" description="Disordered" evidence="4">
    <location>
        <begin position="317"/>
        <end position="378"/>
    </location>
</feature>
<keyword evidence="3" id="KW-0539">Nucleus</keyword>
<keyword evidence="7" id="KW-1185">Reference proteome</keyword>
<feature type="region of interest" description="Disordered" evidence="4">
    <location>
        <begin position="158"/>
        <end position="182"/>
    </location>
</feature>
<accession>F2U894</accession>
<dbReference type="PANTHER" id="PTHR12446">
    <property type="entry name" value="TESMIN/TSO1-RELATED"/>
    <property type="match status" value="1"/>
</dbReference>
<dbReference type="GO" id="GO:0006355">
    <property type="term" value="P:regulation of DNA-templated transcription"/>
    <property type="evidence" value="ECO:0007669"/>
    <property type="project" value="TreeGrafter"/>
</dbReference>
<evidence type="ECO:0000256" key="1">
    <source>
        <dbReference type="ARBA" id="ARBA00004123"/>
    </source>
</evidence>
<dbReference type="PANTHER" id="PTHR12446:SF34">
    <property type="entry name" value="PROTEIN LIN-54 HOMOLOG"/>
    <property type="match status" value="1"/>
</dbReference>
<dbReference type="GO" id="GO:0005634">
    <property type="term" value="C:nucleus"/>
    <property type="evidence" value="ECO:0007669"/>
    <property type="project" value="UniProtKB-SubCell"/>
</dbReference>
<dbReference type="OrthoDB" id="6283463at2759"/>
<dbReference type="GeneID" id="16075009"/>
<feature type="compositionally biased region" description="Polar residues" evidence="4">
    <location>
        <begin position="286"/>
        <end position="295"/>
    </location>
</feature>
<feature type="compositionally biased region" description="Polar residues" evidence="4">
    <location>
        <begin position="162"/>
        <end position="182"/>
    </location>
</feature>
<comment type="similarity">
    <text evidence="2">Belongs to the lin-54 family.</text>
</comment>